<dbReference type="Gene3D" id="1.25.40.20">
    <property type="entry name" value="Ankyrin repeat-containing domain"/>
    <property type="match status" value="1"/>
</dbReference>
<dbReference type="GeneID" id="36841985"/>
<dbReference type="SUPFAM" id="SSF48403">
    <property type="entry name" value="Ankyrin repeat"/>
    <property type="match status" value="1"/>
</dbReference>
<organism evidence="2">
    <name type="scientific">Pandoravirus macleodensis</name>
    <dbReference type="NCBI Taxonomy" id="2107707"/>
    <lineage>
        <taxon>Viruses</taxon>
        <taxon>Pandoravirus</taxon>
    </lineage>
</organism>
<name>A0A2U7UGM2_9VIRU</name>
<sequence>MRQAYRHPSRLGGCERDRAGQLKASCAWMFVFAALSVVLGVWACALEAWDTPTAHALIDDMRHRLTPRGVSVETRLWSAAARCDSAAVLYLVADGASVRRDQGDGRGTPLHAVAAASAWARGDCIDTAATLVRAGADPLARDAVTGRTAIEMALACDRLDPTCRFQCRRNPPLGLFLKSAVDGRRARALAASH</sequence>
<dbReference type="InterPro" id="IPR002110">
    <property type="entry name" value="Ankyrin_rpt"/>
</dbReference>
<evidence type="ECO:0000313" key="2">
    <source>
        <dbReference type="EMBL" id="AVK77530.1"/>
    </source>
</evidence>
<proteinExistence type="predicted"/>
<dbReference type="RefSeq" id="YP_009481526.1">
    <property type="nucleotide sequence ID" value="NC_037665.1"/>
</dbReference>
<protein>
    <submittedName>
        <fullName evidence="2">Ankyrin repeat incomplete domain containing protein</fullName>
    </submittedName>
</protein>
<gene>
    <name evidence="2" type="ORF">pmac_cds_842</name>
</gene>
<dbReference type="InterPro" id="IPR036770">
    <property type="entry name" value="Ankyrin_rpt-contain_sf"/>
</dbReference>
<dbReference type="EMBL" id="MG011691">
    <property type="protein sequence ID" value="AVK77530.1"/>
    <property type="molecule type" value="Genomic_DNA"/>
</dbReference>
<keyword evidence="1" id="KW-1133">Transmembrane helix</keyword>
<keyword evidence="1" id="KW-0812">Transmembrane</keyword>
<dbReference type="Pfam" id="PF00023">
    <property type="entry name" value="Ank"/>
    <property type="match status" value="1"/>
</dbReference>
<dbReference type="KEGG" id="vg:36841985"/>
<evidence type="ECO:0000256" key="1">
    <source>
        <dbReference type="SAM" id="Phobius"/>
    </source>
</evidence>
<feature type="transmembrane region" description="Helical" evidence="1">
    <location>
        <begin position="26"/>
        <end position="49"/>
    </location>
</feature>
<dbReference type="Proteomes" id="UP000249758">
    <property type="component" value="Segment"/>
</dbReference>
<keyword evidence="1" id="KW-0472">Membrane</keyword>
<accession>A0A2U7UGM2</accession>
<reference evidence="2" key="1">
    <citation type="journal article" date="2018" name="Nat. Commun.">
        <title>Diversity and evolution of the emerging Pandoraviridae family.</title>
        <authorList>
            <person name="Legendre M."/>
            <person name="Fabre E."/>
            <person name="Poirot O."/>
            <person name="Jeudy S."/>
            <person name="Lartigue A."/>
            <person name="Alempic J.M."/>
            <person name="Beucher L."/>
            <person name="Philippe N."/>
            <person name="Bertaux L."/>
            <person name="Christo-Foroux E."/>
            <person name="Labadie K."/>
            <person name="Coute Y."/>
            <person name="Abergel C."/>
            <person name="Claverie J.M."/>
        </authorList>
    </citation>
    <scope>NUCLEOTIDE SEQUENCE [LARGE SCALE GENOMIC DNA]</scope>
    <source>
        <strain evidence="2">Macleodensis</strain>
    </source>
</reference>